<evidence type="ECO:0000313" key="4">
    <source>
        <dbReference type="Proteomes" id="UP000295606"/>
    </source>
</evidence>
<feature type="region of interest" description="Disordered" evidence="1">
    <location>
        <begin position="1"/>
        <end position="23"/>
    </location>
</feature>
<reference evidence="3 4" key="1">
    <citation type="submission" date="2019-03" db="EMBL/GenBank/DDBJ databases">
        <title>Paraburkholderia sp. isolated from native Mimosa gymnas in Guartela State Park, Brazil.</title>
        <authorList>
            <person name="Paulitsch F."/>
            <person name="Hungria M."/>
            <person name="Delamuta J.R.M."/>
            <person name="Ribeiro R.A."/>
            <person name="Dall'Agnol R."/>
            <person name="Silva J.S.B."/>
        </authorList>
    </citation>
    <scope>NUCLEOTIDE SEQUENCE [LARGE SCALE GENOMIC DNA]</scope>
    <source>
        <strain evidence="3 4">CNPSo 3008</strain>
    </source>
</reference>
<evidence type="ECO:0000259" key="2">
    <source>
        <dbReference type="Pfam" id="PF03724"/>
    </source>
</evidence>
<dbReference type="Proteomes" id="UP000295606">
    <property type="component" value="Unassembled WGS sequence"/>
</dbReference>
<proteinExistence type="predicted"/>
<dbReference type="InterPro" id="IPR053147">
    <property type="entry name" value="Hsp_HslJ-like"/>
</dbReference>
<dbReference type="PANTHER" id="PTHR35535:SF2">
    <property type="entry name" value="DUF306 DOMAIN-CONTAINING PROTEIN"/>
    <property type="match status" value="1"/>
</dbReference>
<comment type="caution">
    <text evidence="3">The sequence shown here is derived from an EMBL/GenBank/DDBJ whole genome shotgun (WGS) entry which is preliminary data.</text>
</comment>
<feature type="compositionally biased region" description="Low complexity" evidence="1">
    <location>
        <begin position="205"/>
        <end position="215"/>
    </location>
</feature>
<dbReference type="InterPro" id="IPR005184">
    <property type="entry name" value="DUF306_Meta_HslJ"/>
</dbReference>
<dbReference type="PANTHER" id="PTHR35535">
    <property type="entry name" value="HEAT SHOCK PROTEIN HSLJ"/>
    <property type="match status" value="1"/>
</dbReference>
<feature type="region of interest" description="Disordered" evidence="1">
    <location>
        <begin position="204"/>
        <end position="227"/>
    </location>
</feature>
<dbReference type="Gene3D" id="2.40.128.270">
    <property type="match status" value="1"/>
</dbReference>
<feature type="domain" description="DUF306" evidence="2">
    <location>
        <begin position="76"/>
        <end position="204"/>
    </location>
</feature>
<dbReference type="Pfam" id="PF03724">
    <property type="entry name" value="META"/>
    <property type="match status" value="1"/>
</dbReference>
<organism evidence="3 4">
    <name type="scientific">Paraburkholderia guartelaensis</name>
    <dbReference type="NCBI Taxonomy" id="2546446"/>
    <lineage>
        <taxon>Bacteria</taxon>
        <taxon>Pseudomonadati</taxon>
        <taxon>Pseudomonadota</taxon>
        <taxon>Betaproteobacteria</taxon>
        <taxon>Burkholderiales</taxon>
        <taxon>Burkholderiaceae</taxon>
        <taxon>Paraburkholderia</taxon>
    </lineage>
</organism>
<name>A0A4V2ZWD9_9BURK</name>
<dbReference type="AlphaFoldDB" id="A0A4V2ZWD9"/>
<feature type="compositionally biased region" description="Polar residues" evidence="1">
    <location>
        <begin position="1"/>
        <end position="16"/>
    </location>
</feature>
<accession>A0A4V2ZWD9</accession>
<dbReference type="EMBL" id="SMOD01000005">
    <property type="protein sequence ID" value="TDG09225.1"/>
    <property type="molecule type" value="Genomic_DNA"/>
</dbReference>
<sequence length="227" mass="24130">MPISQTASQMPTQAPSQGPRVNMRQRLRPAQGTFARKLASRTAMLAAALLVCACKLPVHTDASAPLPDPFNPATTQLLDNTHWQLVEWKRADGTLRALPGPNAHVDSTENPDARPITLDLSTESGQRRASGFSGCNRYFGAYTLKNGLLSFSQLGGTRMACIGAGGDIEGAYLEALSHIARSGVQMRHPQSLFLVLEDGDRLTFAEQGAEPGTGPAPTPASDAKPAQ</sequence>
<dbReference type="RefSeq" id="WP_133182004.1">
    <property type="nucleotide sequence ID" value="NZ_SMOD01000005.1"/>
</dbReference>
<protein>
    <submittedName>
        <fullName evidence="3">META domain-containing protein</fullName>
    </submittedName>
</protein>
<dbReference type="InterPro" id="IPR038670">
    <property type="entry name" value="HslJ-like_sf"/>
</dbReference>
<evidence type="ECO:0000256" key="1">
    <source>
        <dbReference type="SAM" id="MobiDB-lite"/>
    </source>
</evidence>
<gene>
    <name evidence="3" type="ORF">E1N52_08890</name>
</gene>
<evidence type="ECO:0000313" key="3">
    <source>
        <dbReference type="EMBL" id="TDG09225.1"/>
    </source>
</evidence>
<dbReference type="OrthoDB" id="423130at2"/>